<dbReference type="InterPro" id="IPR050696">
    <property type="entry name" value="FtsA/MreB"/>
</dbReference>
<dbReference type="SUPFAM" id="SSF53067">
    <property type="entry name" value="Actin-like ATPase domain"/>
    <property type="match status" value="1"/>
</dbReference>
<dbReference type="PANTHER" id="PTHR32432:SF3">
    <property type="entry name" value="ETHANOLAMINE UTILIZATION PROTEIN EUTJ"/>
    <property type="match status" value="1"/>
</dbReference>
<protein>
    <recommendedName>
        <fullName evidence="3">MSHA biogenesis protein MshI</fullName>
    </recommendedName>
</protein>
<gene>
    <name evidence="1" type="ORF">ACFOEK_15005</name>
</gene>
<dbReference type="Gene3D" id="3.30.420.40">
    <property type="match status" value="2"/>
</dbReference>
<dbReference type="Proteomes" id="UP001595476">
    <property type="component" value="Unassembled WGS sequence"/>
</dbReference>
<accession>A0ABV7HHS4</accession>
<organism evidence="1 2">
    <name type="scientific">Litoribrevibacter euphylliae</name>
    <dbReference type="NCBI Taxonomy" id="1834034"/>
    <lineage>
        <taxon>Bacteria</taxon>
        <taxon>Pseudomonadati</taxon>
        <taxon>Pseudomonadota</taxon>
        <taxon>Gammaproteobacteria</taxon>
        <taxon>Oceanospirillales</taxon>
        <taxon>Oceanospirillaceae</taxon>
        <taxon>Litoribrevibacter</taxon>
    </lineage>
</organism>
<keyword evidence="2" id="KW-1185">Reference proteome</keyword>
<dbReference type="Gene3D" id="3.30.1490.300">
    <property type="match status" value="1"/>
</dbReference>
<comment type="caution">
    <text evidence="1">The sequence shown here is derived from an EMBL/GenBank/DDBJ whole genome shotgun (WGS) entry which is preliminary data.</text>
</comment>
<dbReference type="PANTHER" id="PTHR32432">
    <property type="entry name" value="CELL DIVISION PROTEIN FTSA-RELATED"/>
    <property type="match status" value="1"/>
</dbReference>
<evidence type="ECO:0000313" key="2">
    <source>
        <dbReference type="Proteomes" id="UP001595476"/>
    </source>
</evidence>
<evidence type="ECO:0008006" key="3">
    <source>
        <dbReference type="Google" id="ProtNLM"/>
    </source>
</evidence>
<proteinExistence type="predicted"/>
<evidence type="ECO:0000313" key="1">
    <source>
        <dbReference type="EMBL" id="MFC3152341.1"/>
    </source>
</evidence>
<sequence length="317" mass="35360">MIRLPRLKKKQRLGLLNGISIESNGVACAKVSTKNGLHVKSSGFLPYEDNEWQGALRRLISSERLYGEVYISLSDDFYNLLLIDAPDVPEAEMADAIKWKVKDVISQPLESVTIQYFKLPEDAYRGRMNMVYVAVAEKALIQQIVDTCEHKGLEIRGITIKDLSLSNLLFASGVTEGESTGMVSLGTSEGQMRLLESGNLYLARNLGIGVDHLSGLNEEALSDYDRAQCDELMFDIKRSLDYYESQLGKGLVNRIILMPADVNNVRLAGVLNEKLDVQVQPWHWQFTENISHESESPEILDHCISAIGAVIGGWLED</sequence>
<dbReference type="InterPro" id="IPR043129">
    <property type="entry name" value="ATPase_NBD"/>
</dbReference>
<dbReference type="RefSeq" id="WP_386722268.1">
    <property type="nucleotide sequence ID" value="NZ_JBHRSZ010000006.1"/>
</dbReference>
<reference evidence="2" key="1">
    <citation type="journal article" date="2019" name="Int. J. Syst. Evol. Microbiol.">
        <title>The Global Catalogue of Microorganisms (GCM) 10K type strain sequencing project: providing services to taxonomists for standard genome sequencing and annotation.</title>
        <authorList>
            <consortium name="The Broad Institute Genomics Platform"/>
            <consortium name="The Broad Institute Genome Sequencing Center for Infectious Disease"/>
            <person name="Wu L."/>
            <person name="Ma J."/>
        </authorList>
    </citation>
    <scope>NUCLEOTIDE SEQUENCE [LARGE SCALE GENOMIC DNA]</scope>
    <source>
        <strain evidence="2">KCTC 52438</strain>
    </source>
</reference>
<dbReference type="EMBL" id="JBHRSZ010000006">
    <property type="protein sequence ID" value="MFC3152341.1"/>
    <property type="molecule type" value="Genomic_DNA"/>
</dbReference>
<name>A0ABV7HHS4_9GAMM</name>